<evidence type="ECO:0000256" key="2">
    <source>
        <dbReference type="ARBA" id="ARBA00012923"/>
    </source>
</evidence>
<dbReference type="Gene3D" id="3.40.630.30">
    <property type="match status" value="2"/>
</dbReference>
<feature type="region of interest" description="Disordered" evidence="7">
    <location>
        <begin position="179"/>
        <end position="198"/>
    </location>
</feature>
<dbReference type="Proteomes" id="UP001295469">
    <property type="component" value="Chromosome C04"/>
</dbReference>
<comment type="similarity">
    <text evidence="1 6">Belongs to the NMT family.</text>
</comment>
<dbReference type="EMBL" id="HG994368">
    <property type="protein sequence ID" value="CAF1874201.1"/>
    <property type="molecule type" value="Genomic_DNA"/>
</dbReference>
<evidence type="ECO:0000259" key="9">
    <source>
        <dbReference type="Pfam" id="PF02799"/>
    </source>
</evidence>
<name>A0A078GQV2_BRANA</name>
<feature type="domain" description="Glycylpeptide N-tetradecanoyltransferase N-terminal" evidence="8">
    <location>
        <begin position="234"/>
        <end position="292"/>
    </location>
</feature>
<gene>
    <name evidence="11" type="primary">BnaC04g51580D</name>
    <name evidence="10" type="ORF">DARMORV10_C04P72470.1</name>
    <name evidence="11" type="ORF">GSBRNA2T00038192001</name>
</gene>
<dbReference type="Gramene" id="CDY27517">
    <property type="protein sequence ID" value="CDY27517"/>
    <property type="gene ID" value="GSBRNA2T00038192001"/>
</dbReference>
<dbReference type="PANTHER" id="PTHR11377:SF22">
    <property type="entry name" value="GLYCYLPEPTIDE N-TETRADECANOYLTRANSFERASE"/>
    <property type="match status" value="1"/>
</dbReference>
<feature type="compositionally biased region" description="Basic and acidic residues" evidence="7">
    <location>
        <begin position="183"/>
        <end position="196"/>
    </location>
</feature>
<keyword evidence="12" id="KW-1185">Reference proteome</keyword>
<dbReference type="GO" id="GO:0004379">
    <property type="term" value="F:glycylpeptide N-tetradecanoyltransferase activity"/>
    <property type="evidence" value="ECO:0007669"/>
    <property type="project" value="UniProtKB-EC"/>
</dbReference>
<dbReference type="InterPro" id="IPR000903">
    <property type="entry name" value="NMT"/>
</dbReference>
<protein>
    <recommendedName>
        <fullName evidence="2 5">Glycylpeptide N-tetradecanoyltransferase</fullName>
        <ecNumber evidence="2 5">2.3.1.97</ecNumber>
    </recommendedName>
</protein>
<keyword evidence="3 5" id="KW-0808">Transferase</keyword>
<evidence type="ECO:0000256" key="7">
    <source>
        <dbReference type="SAM" id="MobiDB-lite"/>
    </source>
</evidence>
<proteinExistence type="inferred from homology"/>
<dbReference type="EMBL" id="LK032205">
    <property type="protein sequence ID" value="CDY27517.1"/>
    <property type="molecule type" value="Genomic_DNA"/>
</dbReference>
<dbReference type="InterPro" id="IPR016181">
    <property type="entry name" value="Acyl_CoA_acyltransferase"/>
</dbReference>
<dbReference type="EC" id="2.3.1.97" evidence="2 5"/>
<feature type="domain" description="Glycylpeptide N-tetradecanoyltransferase C-terminal" evidence="9">
    <location>
        <begin position="1"/>
        <end position="117"/>
    </location>
</feature>
<feature type="domain" description="Glycylpeptide N-tetradecanoyltransferase C-terminal" evidence="9">
    <location>
        <begin position="125"/>
        <end position="174"/>
    </location>
</feature>
<evidence type="ECO:0000256" key="6">
    <source>
        <dbReference type="RuleBase" id="RU004178"/>
    </source>
</evidence>
<organism evidence="11 12">
    <name type="scientific">Brassica napus</name>
    <name type="common">Rape</name>
    <dbReference type="NCBI Taxonomy" id="3708"/>
    <lineage>
        <taxon>Eukaryota</taxon>
        <taxon>Viridiplantae</taxon>
        <taxon>Streptophyta</taxon>
        <taxon>Embryophyta</taxon>
        <taxon>Tracheophyta</taxon>
        <taxon>Spermatophyta</taxon>
        <taxon>Magnoliopsida</taxon>
        <taxon>eudicotyledons</taxon>
        <taxon>Gunneridae</taxon>
        <taxon>Pentapetalae</taxon>
        <taxon>rosids</taxon>
        <taxon>malvids</taxon>
        <taxon>Brassicales</taxon>
        <taxon>Brassicaceae</taxon>
        <taxon>Brassiceae</taxon>
        <taxon>Brassica</taxon>
    </lineage>
</organism>
<dbReference type="Gene3D" id="3.40.630.170">
    <property type="match status" value="1"/>
</dbReference>
<evidence type="ECO:0000313" key="10">
    <source>
        <dbReference type="EMBL" id="CAF1874201.1"/>
    </source>
</evidence>
<comment type="function">
    <text evidence="5">Adds a myristoyl group to the N-terminal glycine residue of certain cellular proteins.</text>
</comment>
<evidence type="ECO:0000313" key="12">
    <source>
        <dbReference type="Proteomes" id="UP000028999"/>
    </source>
</evidence>
<keyword evidence="4 5" id="KW-0012">Acyltransferase</keyword>
<reference evidence="11 12" key="1">
    <citation type="journal article" date="2014" name="Science">
        <title>Plant genetics. Early allopolyploid evolution in the post-Neolithic Brassica napus oilseed genome.</title>
        <authorList>
            <person name="Chalhoub B."/>
            <person name="Denoeud F."/>
            <person name="Liu S."/>
            <person name="Parkin I.A."/>
            <person name="Tang H."/>
            <person name="Wang X."/>
            <person name="Chiquet J."/>
            <person name="Belcram H."/>
            <person name="Tong C."/>
            <person name="Samans B."/>
            <person name="Correa M."/>
            <person name="Da Silva C."/>
            <person name="Just J."/>
            <person name="Falentin C."/>
            <person name="Koh C.S."/>
            <person name="Le Clainche I."/>
            <person name="Bernard M."/>
            <person name="Bento P."/>
            <person name="Noel B."/>
            <person name="Labadie K."/>
            <person name="Alberti A."/>
            <person name="Charles M."/>
            <person name="Arnaud D."/>
            <person name="Guo H."/>
            <person name="Daviaud C."/>
            <person name="Alamery S."/>
            <person name="Jabbari K."/>
            <person name="Zhao M."/>
            <person name="Edger P.P."/>
            <person name="Chelaifa H."/>
            <person name="Tack D."/>
            <person name="Lassalle G."/>
            <person name="Mestiri I."/>
            <person name="Schnel N."/>
            <person name="Le Paslier M.C."/>
            <person name="Fan G."/>
            <person name="Renault V."/>
            <person name="Bayer P.E."/>
            <person name="Golicz A.A."/>
            <person name="Manoli S."/>
            <person name="Lee T.H."/>
            <person name="Thi V.H."/>
            <person name="Chalabi S."/>
            <person name="Hu Q."/>
            <person name="Fan C."/>
            <person name="Tollenaere R."/>
            <person name="Lu Y."/>
            <person name="Battail C."/>
            <person name="Shen J."/>
            <person name="Sidebottom C.H."/>
            <person name="Wang X."/>
            <person name="Canaguier A."/>
            <person name="Chauveau A."/>
            <person name="Berard A."/>
            <person name="Deniot G."/>
            <person name="Guan M."/>
            <person name="Liu Z."/>
            <person name="Sun F."/>
            <person name="Lim Y.P."/>
            <person name="Lyons E."/>
            <person name="Town C.D."/>
            <person name="Bancroft I."/>
            <person name="Wang X."/>
            <person name="Meng J."/>
            <person name="Ma J."/>
            <person name="Pires J.C."/>
            <person name="King G.J."/>
            <person name="Brunel D."/>
            <person name="Delourme R."/>
            <person name="Renard M."/>
            <person name="Aury J.M."/>
            <person name="Adams K.L."/>
            <person name="Batley J."/>
            <person name="Snowdon R.J."/>
            <person name="Tost J."/>
            <person name="Edwards D."/>
            <person name="Zhou Y."/>
            <person name="Hua W."/>
            <person name="Sharpe A.G."/>
            <person name="Paterson A.H."/>
            <person name="Guan C."/>
            <person name="Wincker P."/>
        </authorList>
    </citation>
    <scope>NUCLEOTIDE SEQUENCE [LARGE SCALE GENOMIC DNA]</scope>
    <source>
        <strain evidence="12">cv. Darmor-bzh</strain>
    </source>
</reference>
<comment type="catalytic activity">
    <reaction evidence="5">
        <text>N-terminal glycyl-[protein] + tetradecanoyl-CoA = N-tetradecanoylglycyl-[protein] + CoA + H(+)</text>
        <dbReference type="Rhea" id="RHEA:15521"/>
        <dbReference type="Rhea" id="RHEA-COMP:12666"/>
        <dbReference type="Rhea" id="RHEA-COMP:12667"/>
        <dbReference type="ChEBI" id="CHEBI:15378"/>
        <dbReference type="ChEBI" id="CHEBI:57287"/>
        <dbReference type="ChEBI" id="CHEBI:57385"/>
        <dbReference type="ChEBI" id="CHEBI:64723"/>
        <dbReference type="ChEBI" id="CHEBI:133050"/>
        <dbReference type="EC" id="2.3.1.97"/>
    </reaction>
</comment>
<dbReference type="SUPFAM" id="SSF55729">
    <property type="entry name" value="Acyl-CoA N-acyltransferases (Nat)"/>
    <property type="match status" value="3"/>
</dbReference>
<dbReference type="AlphaFoldDB" id="A0A078GQV2"/>
<evidence type="ECO:0000256" key="1">
    <source>
        <dbReference type="ARBA" id="ARBA00009469"/>
    </source>
</evidence>
<dbReference type="InterPro" id="IPR022676">
    <property type="entry name" value="NMT_N"/>
</dbReference>
<dbReference type="InterPro" id="IPR022677">
    <property type="entry name" value="NMT_C"/>
</dbReference>
<reference evidence="10" key="3">
    <citation type="submission" date="2021-01" db="EMBL/GenBank/DDBJ databases">
        <authorList>
            <consortium name="Genoscope - CEA"/>
            <person name="William W."/>
        </authorList>
    </citation>
    <scope>NUCLEOTIDE SEQUENCE</scope>
</reference>
<evidence type="ECO:0000256" key="5">
    <source>
        <dbReference type="RuleBase" id="RU000586"/>
    </source>
</evidence>
<evidence type="ECO:0000256" key="3">
    <source>
        <dbReference type="ARBA" id="ARBA00022679"/>
    </source>
</evidence>
<dbReference type="Proteomes" id="UP000028999">
    <property type="component" value="Unassembled WGS sequence"/>
</dbReference>
<evidence type="ECO:0000256" key="4">
    <source>
        <dbReference type="ARBA" id="ARBA00023315"/>
    </source>
</evidence>
<dbReference type="STRING" id="3708.A0A078GQV2"/>
<dbReference type="PANTHER" id="PTHR11377">
    <property type="entry name" value="N-MYRISTOYL TRANSFERASE"/>
    <property type="match status" value="1"/>
</dbReference>
<evidence type="ECO:0000313" key="11">
    <source>
        <dbReference type="EMBL" id="CDY27517.1"/>
    </source>
</evidence>
<dbReference type="PaxDb" id="3708-A0A078GQV2"/>
<dbReference type="Pfam" id="PF01233">
    <property type="entry name" value="NMT"/>
    <property type="match status" value="1"/>
</dbReference>
<reference evidence="11" key="2">
    <citation type="submission" date="2014-06" db="EMBL/GenBank/DDBJ databases">
        <authorList>
            <person name="Genoscope - CEA"/>
        </authorList>
    </citation>
    <scope>NUCLEOTIDE SEQUENCE</scope>
</reference>
<dbReference type="OMA" id="SYEWIDC"/>
<dbReference type="Pfam" id="PF02799">
    <property type="entry name" value="NMT_C"/>
    <property type="match status" value="2"/>
</dbReference>
<sequence length="306" mass="35495">MRPHDVPTVTKLLRSYLRQFKVSSHFEEAEVTHWFLQRDEVVYTYVVVNPQTDPVTDFFSFFARHSSPYKLACSFYHVTSETSIQKLMRHALIVANENGFYTFIALDIMGNKSFFKKPIISSSRTFYNVTTMTPFVQLMKDARIIAKKDKFDIFDAADIMENGTFLDKLKFESTCNMSHHAHTRNEGPSEAEDNKKKQSKHLTTVMINGMKVLLKQRLSDIQDLTLEDGPIVVTSEVKQEPYSLPSSYEWIDCDLNSDVMYSHVADLLTQHFTARGYMYTETYNKDFLRWHCNRLITTQAGILESV</sequence>
<evidence type="ECO:0000259" key="8">
    <source>
        <dbReference type="Pfam" id="PF01233"/>
    </source>
</evidence>
<accession>A0A078GQV2</accession>